<evidence type="ECO:0000256" key="5">
    <source>
        <dbReference type="ARBA" id="ARBA00022679"/>
    </source>
</evidence>
<keyword evidence="12 13" id="KW-0472">Membrane</keyword>
<evidence type="ECO:0000256" key="6">
    <source>
        <dbReference type="ARBA" id="ARBA00022692"/>
    </source>
</evidence>
<dbReference type="InterPro" id="IPR004358">
    <property type="entry name" value="Sig_transdc_His_kin-like_C"/>
</dbReference>
<evidence type="ECO:0000256" key="7">
    <source>
        <dbReference type="ARBA" id="ARBA00022741"/>
    </source>
</evidence>
<keyword evidence="7" id="KW-0547">Nucleotide-binding</keyword>
<dbReference type="GO" id="GO:0016301">
    <property type="term" value="F:kinase activity"/>
    <property type="evidence" value="ECO:0007669"/>
    <property type="project" value="UniProtKB-KW"/>
</dbReference>
<keyword evidence="16" id="KW-1185">Reference proteome</keyword>
<organism evidence="15 16">
    <name type="scientific">Oceanobacillus neutriphilus</name>
    <dbReference type="NCBI Taxonomy" id="531815"/>
    <lineage>
        <taxon>Bacteria</taxon>
        <taxon>Bacillati</taxon>
        <taxon>Bacillota</taxon>
        <taxon>Bacilli</taxon>
        <taxon>Bacillales</taxon>
        <taxon>Bacillaceae</taxon>
        <taxon>Oceanobacillus</taxon>
    </lineage>
</organism>
<dbReference type="InterPro" id="IPR036890">
    <property type="entry name" value="HATPase_C_sf"/>
</dbReference>
<keyword evidence="6 13" id="KW-0812">Transmembrane</keyword>
<evidence type="ECO:0000259" key="14">
    <source>
        <dbReference type="PROSITE" id="PS50109"/>
    </source>
</evidence>
<evidence type="ECO:0000256" key="8">
    <source>
        <dbReference type="ARBA" id="ARBA00022777"/>
    </source>
</evidence>
<evidence type="ECO:0000256" key="4">
    <source>
        <dbReference type="ARBA" id="ARBA00022553"/>
    </source>
</evidence>
<evidence type="ECO:0000313" key="15">
    <source>
        <dbReference type="EMBL" id="GGP11253.1"/>
    </source>
</evidence>
<dbReference type="InterPro" id="IPR036097">
    <property type="entry name" value="HisK_dim/P_sf"/>
</dbReference>
<evidence type="ECO:0000256" key="11">
    <source>
        <dbReference type="ARBA" id="ARBA00023012"/>
    </source>
</evidence>
<dbReference type="PANTHER" id="PTHR45528">
    <property type="entry name" value="SENSOR HISTIDINE KINASE CPXA"/>
    <property type="match status" value="1"/>
</dbReference>
<dbReference type="EMBL" id="BMLW01000006">
    <property type="protein sequence ID" value="GGP11253.1"/>
    <property type="molecule type" value="Genomic_DNA"/>
</dbReference>
<feature type="transmembrane region" description="Helical" evidence="13">
    <location>
        <begin position="6"/>
        <end position="22"/>
    </location>
</feature>
<dbReference type="SMART" id="SM00388">
    <property type="entry name" value="HisKA"/>
    <property type="match status" value="1"/>
</dbReference>
<dbReference type="Gene3D" id="1.10.287.130">
    <property type="match status" value="1"/>
</dbReference>
<name>A0ABQ2NUZ8_9BACI</name>
<dbReference type="InterPro" id="IPR003661">
    <property type="entry name" value="HisK_dim/P_dom"/>
</dbReference>
<evidence type="ECO:0000256" key="12">
    <source>
        <dbReference type="ARBA" id="ARBA00023136"/>
    </source>
</evidence>
<evidence type="ECO:0000313" key="16">
    <source>
        <dbReference type="Proteomes" id="UP000641206"/>
    </source>
</evidence>
<dbReference type="CDD" id="cd00082">
    <property type="entry name" value="HisKA"/>
    <property type="match status" value="1"/>
</dbReference>
<evidence type="ECO:0000256" key="9">
    <source>
        <dbReference type="ARBA" id="ARBA00022840"/>
    </source>
</evidence>
<dbReference type="PANTHER" id="PTHR45528:SF8">
    <property type="entry name" value="HISTIDINE KINASE"/>
    <property type="match status" value="1"/>
</dbReference>
<dbReference type="SUPFAM" id="SSF47384">
    <property type="entry name" value="Homodimeric domain of signal transducing histidine kinase"/>
    <property type="match status" value="1"/>
</dbReference>
<evidence type="ECO:0000256" key="1">
    <source>
        <dbReference type="ARBA" id="ARBA00000085"/>
    </source>
</evidence>
<dbReference type="Pfam" id="PF00512">
    <property type="entry name" value="HisKA"/>
    <property type="match status" value="1"/>
</dbReference>
<keyword evidence="4" id="KW-0597">Phosphoprotein</keyword>
<reference evidence="16" key="1">
    <citation type="journal article" date="2019" name="Int. J. Syst. Evol. Microbiol.">
        <title>The Global Catalogue of Microorganisms (GCM) 10K type strain sequencing project: providing services to taxonomists for standard genome sequencing and annotation.</title>
        <authorList>
            <consortium name="The Broad Institute Genomics Platform"/>
            <consortium name="The Broad Institute Genome Sequencing Center for Infectious Disease"/>
            <person name="Wu L."/>
            <person name="Ma J."/>
        </authorList>
    </citation>
    <scope>NUCLEOTIDE SEQUENCE [LARGE SCALE GENOMIC DNA]</scope>
    <source>
        <strain evidence="16">CGMCC 1.7693</strain>
    </source>
</reference>
<comment type="caution">
    <text evidence="15">The sequence shown here is derived from an EMBL/GenBank/DDBJ whole genome shotgun (WGS) entry which is preliminary data.</text>
</comment>
<keyword evidence="8 15" id="KW-0418">Kinase</keyword>
<feature type="domain" description="Histidine kinase" evidence="14">
    <location>
        <begin position="88"/>
        <end position="284"/>
    </location>
</feature>
<dbReference type="InterPro" id="IPR050398">
    <property type="entry name" value="HssS/ArlS-like"/>
</dbReference>
<dbReference type="Gene3D" id="3.30.565.10">
    <property type="entry name" value="Histidine kinase-like ATPase, C-terminal domain"/>
    <property type="match status" value="1"/>
</dbReference>
<keyword evidence="11" id="KW-0902">Two-component regulatory system</keyword>
<dbReference type="PROSITE" id="PS50109">
    <property type="entry name" value="HIS_KIN"/>
    <property type="match status" value="1"/>
</dbReference>
<sequence>MIYVTIGSVLSACFFLAHILFLKKEIRSVSKQLKERHQNKTDTKIRLGYYDKDTESLANEINLQIDETRHAIAQKRRTENELKQAVSNISHDIRTPMTSILGYIQFLEDDALTHDQRKEYVLIVKNGALRLKVLLEDFFELSVIESTDYALKIESIPLNDLVLEVLAGFYEEFNQKQIEPAINIPKEDISIMADSSAVKRVIENLITNALKHSTGDVTITLESIPSFVELTIRNPAPQLKEEDLFHLFDRFYKADQARKGKGTGLGLAIAKSLMEKMQGSLSAELDKGQLVMRCQWEAGSKNGDK</sequence>
<dbReference type="SMART" id="SM00387">
    <property type="entry name" value="HATPase_c"/>
    <property type="match status" value="1"/>
</dbReference>
<dbReference type="InterPro" id="IPR003594">
    <property type="entry name" value="HATPase_dom"/>
</dbReference>
<keyword evidence="9" id="KW-0067">ATP-binding</keyword>
<dbReference type="EC" id="2.7.13.3" evidence="3"/>
<evidence type="ECO:0000256" key="13">
    <source>
        <dbReference type="SAM" id="Phobius"/>
    </source>
</evidence>
<dbReference type="CDD" id="cd00075">
    <property type="entry name" value="HATPase"/>
    <property type="match status" value="1"/>
</dbReference>
<dbReference type="InterPro" id="IPR005467">
    <property type="entry name" value="His_kinase_dom"/>
</dbReference>
<evidence type="ECO:0000256" key="2">
    <source>
        <dbReference type="ARBA" id="ARBA00004141"/>
    </source>
</evidence>
<proteinExistence type="predicted"/>
<dbReference type="PRINTS" id="PR00344">
    <property type="entry name" value="BCTRLSENSOR"/>
</dbReference>
<dbReference type="Pfam" id="PF02518">
    <property type="entry name" value="HATPase_c"/>
    <property type="match status" value="1"/>
</dbReference>
<evidence type="ECO:0000256" key="10">
    <source>
        <dbReference type="ARBA" id="ARBA00022989"/>
    </source>
</evidence>
<comment type="subcellular location">
    <subcellularLocation>
        <location evidence="2">Membrane</location>
        <topology evidence="2">Multi-pass membrane protein</topology>
    </subcellularLocation>
</comment>
<protein>
    <recommendedName>
        <fullName evidence="3">histidine kinase</fullName>
        <ecNumber evidence="3">2.7.13.3</ecNumber>
    </recommendedName>
</protein>
<keyword evidence="10 13" id="KW-1133">Transmembrane helix</keyword>
<dbReference type="Proteomes" id="UP000641206">
    <property type="component" value="Unassembled WGS sequence"/>
</dbReference>
<comment type="catalytic activity">
    <reaction evidence="1">
        <text>ATP + protein L-histidine = ADP + protein N-phospho-L-histidine.</text>
        <dbReference type="EC" id="2.7.13.3"/>
    </reaction>
</comment>
<evidence type="ECO:0000256" key="3">
    <source>
        <dbReference type="ARBA" id="ARBA00012438"/>
    </source>
</evidence>
<dbReference type="SUPFAM" id="SSF55874">
    <property type="entry name" value="ATPase domain of HSP90 chaperone/DNA topoisomerase II/histidine kinase"/>
    <property type="match status" value="1"/>
</dbReference>
<keyword evidence="5" id="KW-0808">Transferase</keyword>
<dbReference type="RefSeq" id="WP_188734553.1">
    <property type="nucleotide sequence ID" value="NZ_BMLW01000006.1"/>
</dbReference>
<gene>
    <name evidence="15" type="ORF">GCM10011346_22680</name>
</gene>
<accession>A0ABQ2NUZ8</accession>